<evidence type="ECO:0000256" key="5">
    <source>
        <dbReference type="ARBA" id="ARBA00022741"/>
    </source>
</evidence>
<keyword evidence="7" id="KW-0067">ATP-binding</keyword>
<protein>
    <recommendedName>
        <fullName evidence="10">Sensory/regulatory protein RpfC</fullName>
        <ecNumber evidence="2">2.7.13.3</ecNumber>
    </recommendedName>
</protein>
<reference evidence="17" key="1">
    <citation type="journal article" date="2020" name="mSystems">
        <title>Genome- and Community-Level Interaction Insights into Carbon Utilization and Element Cycling Functions of Hydrothermarchaeota in Hydrothermal Sediment.</title>
        <authorList>
            <person name="Zhou Z."/>
            <person name="Liu Y."/>
            <person name="Xu W."/>
            <person name="Pan J."/>
            <person name="Luo Z.H."/>
            <person name="Li M."/>
        </authorList>
    </citation>
    <scope>NUCLEOTIDE SEQUENCE [LARGE SCALE GENOMIC DNA]</scope>
    <source>
        <strain evidence="17">SpSt-503</strain>
    </source>
</reference>
<dbReference type="Gene3D" id="1.10.287.130">
    <property type="match status" value="1"/>
</dbReference>
<dbReference type="InterPro" id="IPR011006">
    <property type="entry name" value="CheY-like_superfamily"/>
</dbReference>
<comment type="subunit">
    <text evidence="9">At low DSF concentrations, interacts with RpfF.</text>
</comment>
<dbReference type="CDD" id="cd17546">
    <property type="entry name" value="REC_hyHK_CKI1_RcsC-like"/>
    <property type="match status" value="1"/>
</dbReference>
<evidence type="ECO:0000256" key="9">
    <source>
        <dbReference type="ARBA" id="ARBA00064003"/>
    </source>
</evidence>
<feature type="modified residue" description="Phosphohistidine" evidence="11">
    <location>
        <position position="813"/>
    </location>
</feature>
<dbReference type="SMART" id="SM00388">
    <property type="entry name" value="HisKA"/>
    <property type="match status" value="1"/>
</dbReference>
<dbReference type="PROSITE" id="PS50894">
    <property type="entry name" value="HPT"/>
    <property type="match status" value="1"/>
</dbReference>
<evidence type="ECO:0000313" key="17">
    <source>
        <dbReference type="EMBL" id="HFH29879.1"/>
    </source>
</evidence>
<dbReference type="Gene3D" id="3.30.565.10">
    <property type="entry name" value="Histidine kinase-like ATPase, C-terminal domain"/>
    <property type="match status" value="1"/>
</dbReference>
<dbReference type="InterPro" id="IPR003594">
    <property type="entry name" value="HATPase_dom"/>
</dbReference>
<keyword evidence="8" id="KW-0902">Two-component regulatory system</keyword>
<dbReference type="InterPro" id="IPR005467">
    <property type="entry name" value="His_kinase_dom"/>
</dbReference>
<dbReference type="SUPFAM" id="SSF55874">
    <property type="entry name" value="ATPase domain of HSP90 chaperone/DNA topoisomerase II/histidine kinase"/>
    <property type="match status" value="1"/>
</dbReference>
<organism evidence="17">
    <name type="scientific">Gracilinema caldarium</name>
    <dbReference type="NCBI Taxonomy" id="215591"/>
    <lineage>
        <taxon>Bacteria</taxon>
        <taxon>Pseudomonadati</taxon>
        <taxon>Spirochaetota</taxon>
        <taxon>Spirochaetia</taxon>
        <taxon>Spirochaetales</taxon>
        <taxon>Breznakiellaceae</taxon>
        <taxon>Gracilinema</taxon>
    </lineage>
</organism>
<dbReference type="Pfam" id="PF02518">
    <property type="entry name" value="HATPase_c"/>
    <property type="match status" value="1"/>
</dbReference>
<evidence type="ECO:0000256" key="1">
    <source>
        <dbReference type="ARBA" id="ARBA00000085"/>
    </source>
</evidence>
<keyword evidence="5" id="KW-0547">Nucleotide-binding</keyword>
<accession>A0A7C3HXX0</accession>
<dbReference type="CDD" id="cd00088">
    <property type="entry name" value="HPT"/>
    <property type="match status" value="1"/>
</dbReference>
<dbReference type="InterPro" id="IPR001789">
    <property type="entry name" value="Sig_transdc_resp-reg_receiver"/>
</dbReference>
<evidence type="ECO:0000256" key="8">
    <source>
        <dbReference type="ARBA" id="ARBA00023012"/>
    </source>
</evidence>
<evidence type="ECO:0000259" key="15">
    <source>
        <dbReference type="PROSITE" id="PS50110"/>
    </source>
</evidence>
<dbReference type="InterPro" id="IPR004358">
    <property type="entry name" value="Sig_transdc_His_kin-like_C"/>
</dbReference>
<dbReference type="SMART" id="SM00387">
    <property type="entry name" value="HATPase_c"/>
    <property type="match status" value="1"/>
</dbReference>
<dbReference type="SUPFAM" id="SSF47384">
    <property type="entry name" value="Homodimeric domain of signal transducing histidine kinase"/>
    <property type="match status" value="1"/>
</dbReference>
<dbReference type="SMART" id="SM00448">
    <property type="entry name" value="REC"/>
    <property type="match status" value="2"/>
</dbReference>
<dbReference type="Gene3D" id="3.40.50.2300">
    <property type="match status" value="2"/>
</dbReference>
<dbReference type="SUPFAM" id="SSF55785">
    <property type="entry name" value="PYP-like sensor domain (PAS domain)"/>
    <property type="match status" value="1"/>
</dbReference>
<evidence type="ECO:0000256" key="11">
    <source>
        <dbReference type="PROSITE-ProRule" id="PRU00110"/>
    </source>
</evidence>
<dbReference type="CDD" id="cd16922">
    <property type="entry name" value="HATPase_EvgS-ArcB-TorS-like"/>
    <property type="match status" value="1"/>
</dbReference>
<evidence type="ECO:0000256" key="3">
    <source>
        <dbReference type="ARBA" id="ARBA00022553"/>
    </source>
</evidence>
<dbReference type="GO" id="GO:0005886">
    <property type="term" value="C:plasma membrane"/>
    <property type="evidence" value="ECO:0007669"/>
    <property type="project" value="UniProtKB-SubCell"/>
</dbReference>
<dbReference type="PROSITE" id="PS50109">
    <property type="entry name" value="HIS_KIN"/>
    <property type="match status" value="1"/>
</dbReference>
<dbReference type="Pfam" id="PF00072">
    <property type="entry name" value="Response_reg"/>
    <property type="match status" value="2"/>
</dbReference>
<evidence type="ECO:0000256" key="6">
    <source>
        <dbReference type="ARBA" id="ARBA00022777"/>
    </source>
</evidence>
<dbReference type="CDD" id="cd00082">
    <property type="entry name" value="HisKA"/>
    <property type="match status" value="1"/>
</dbReference>
<dbReference type="PANTHER" id="PTHR45339:SF5">
    <property type="entry name" value="HISTIDINE KINASE"/>
    <property type="match status" value="1"/>
</dbReference>
<dbReference type="InterPro" id="IPR036641">
    <property type="entry name" value="HPT_dom_sf"/>
</dbReference>
<dbReference type="Gene3D" id="1.20.120.160">
    <property type="entry name" value="HPT domain"/>
    <property type="match status" value="1"/>
</dbReference>
<dbReference type="InterPro" id="IPR003661">
    <property type="entry name" value="HisK_dim/P_dom"/>
</dbReference>
<feature type="domain" description="Histidine kinase" evidence="14">
    <location>
        <begin position="161"/>
        <end position="381"/>
    </location>
</feature>
<dbReference type="Pfam" id="PF00512">
    <property type="entry name" value="HisKA"/>
    <property type="match status" value="1"/>
</dbReference>
<dbReference type="InterPro" id="IPR036097">
    <property type="entry name" value="HisK_dim/P_sf"/>
</dbReference>
<evidence type="ECO:0000256" key="10">
    <source>
        <dbReference type="ARBA" id="ARBA00068150"/>
    </source>
</evidence>
<evidence type="ECO:0000256" key="7">
    <source>
        <dbReference type="ARBA" id="ARBA00022840"/>
    </source>
</evidence>
<evidence type="ECO:0000256" key="12">
    <source>
        <dbReference type="PROSITE-ProRule" id="PRU00169"/>
    </source>
</evidence>
<feature type="modified residue" description="4-aspartylphosphate" evidence="12">
    <location>
        <position position="641"/>
    </location>
</feature>
<feature type="domain" description="HPt" evidence="16">
    <location>
        <begin position="774"/>
        <end position="867"/>
    </location>
</feature>
<name>A0A7C3HXX0_9SPIR</name>
<feature type="modified residue" description="4-aspartylphosphate" evidence="12">
    <location>
        <position position="453"/>
    </location>
</feature>
<dbReference type="Gene3D" id="3.30.450.20">
    <property type="entry name" value="PAS domain"/>
    <property type="match status" value="1"/>
</dbReference>
<dbReference type="SUPFAM" id="SSF52172">
    <property type="entry name" value="CheY-like"/>
    <property type="match status" value="2"/>
</dbReference>
<dbReference type="SUPFAM" id="SSF47226">
    <property type="entry name" value="Histidine-containing phosphotransfer domain, HPT domain"/>
    <property type="match status" value="1"/>
</dbReference>
<dbReference type="EMBL" id="DSVL01000314">
    <property type="protein sequence ID" value="HFH29879.1"/>
    <property type="molecule type" value="Genomic_DNA"/>
</dbReference>
<gene>
    <name evidence="17" type="ORF">ENS59_10275</name>
</gene>
<feature type="domain" description="Response regulatory" evidence="15">
    <location>
        <begin position="591"/>
        <end position="706"/>
    </location>
</feature>
<keyword evidence="6" id="KW-0418">Kinase</keyword>
<dbReference type="PROSITE" id="PS50110">
    <property type="entry name" value="RESPONSE_REGULATORY"/>
    <property type="match status" value="2"/>
</dbReference>
<dbReference type="AlphaFoldDB" id="A0A7C3HXX0"/>
<dbReference type="PANTHER" id="PTHR45339">
    <property type="entry name" value="HYBRID SIGNAL TRANSDUCTION HISTIDINE KINASE J"/>
    <property type="match status" value="1"/>
</dbReference>
<dbReference type="PRINTS" id="PR00344">
    <property type="entry name" value="BCTRLSENSOR"/>
</dbReference>
<keyword evidence="4" id="KW-0808">Transferase</keyword>
<keyword evidence="3 12" id="KW-0597">Phosphoprotein</keyword>
<comment type="caution">
    <text evidence="17">The sequence shown here is derived from an EMBL/GenBank/DDBJ whole genome shotgun (WGS) entry which is preliminary data.</text>
</comment>
<dbReference type="InterPro" id="IPR036890">
    <property type="entry name" value="HATPase_C_sf"/>
</dbReference>
<comment type="catalytic activity">
    <reaction evidence="1">
        <text>ATP + protein L-histidine = ADP + protein N-phospho-L-histidine.</text>
        <dbReference type="EC" id="2.7.13.3"/>
    </reaction>
</comment>
<dbReference type="FunFam" id="3.30.565.10:FF:000010">
    <property type="entry name" value="Sensor histidine kinase RcsC"/>
    <property type="match status" value="1"/>
</dbReference>
<dbReference type="SMART" id="SM00073">
    <property type="entry name" value="HPT"/>
    <property type="match status" value="1"/>
</dbReference>
<evidence type="ECO:0000256" key="2">
    <source>
        <dbReference type="ARBA" id="ARBA00012438"/>
    </source>
</evidence>
<evidence type="ECO:0000259" key="16">
    <source>
        <dbReference type="PROSITE" id="PS50894"/>
    </source>
</evidence>
<evidence type="ECO:0000256" key="13">
    <source>
        <dbReference type="SAM" id="MobiDB-lite"/>
    </source>
</evidence>
<dbReference type="FunFam" id="1.10.287.130:FF:000002">
    <property type="entry name" value="Two-component osmosensing histidine kinase"/>
    <property type="match status" value="1"/>
</dbReference>
<feature type="domain" description="Response regulatory" evidence="15">
    <location>
        <begin position="398"/>
        <end position="521"/>
    </location>
</feature>
<dbReference type="GO" id="GO:0000155">
    <property type="term" value="F:phosphorelay sensor kinase activity"/>
    <property type="evidence" value="ECO:0007669"/>
    <property type="project" value="InterPro"/>
</dbReference>
<evidence type="ECO:0000256" key="4">
    <source>
        <dbReference type="ARBA" id="ARBA00022679"/>
    </source>
</evidence>
<sequence>MPEESVNTPFNLYQRLFVHASAAVALLDENGYLVDANEPFKRTFDSLAGRDIASLDEPFPEFLHSRDAYKFSYHFSRLIAGSSRSVSFNTFFRNASGSPRWLSIRAWAIPEEERALPHQRGPFVAVLVDDETEERQEGKRLQEAKEIAERAIETKSQFLANMSHEIRTPIQTIIGMSELLQDTHLDREQSEYARQIRFSADVLLSLVNDILDYSKIEAGKLALEHIDFSVEEMIEQSVDMISLEAHKKGLEIAIDIPRDGALQIKGDPNRFRQIIINLVKNAVKFTREGSIVVACRKTMYQEQEALTISVADTGIGVAPELRPKLFTTFFQGDPSTTRRFGGTGLGLAISRHLVQSMGGEISMVPNEDGGSIFRFTIPIERSHFEFTPTNPKIQQDDRVLIVDDFSETRRILANYLFELGYSHVEEAASGEEALSKLVTASAAGRPFSIALIDMIMPKMDGWRLAAEINNDKSINGVSLILMVPQGTLGADAKMTLLRWFNAYIVKPIKRRELYDALGTAEVTPLDLDSGPESALESVQDRSPESSLDSSPTIGDMQPLQSEKGAVSDGQELIQRTISPGTALQEIRADARILIVEDHPVNQQLFCTILERIGFSHIHTADDGIEALEKVQANNFDIIFMDIQMPRMNGYETTRQLRQKNFTGPIIAVTASALADEREQCMQAGMNDVLIKPYKRTDIEAVCKKWLSCDQPILSGPILPRDPAELQPLDAETSEAGTLEELESLEEPEELEPETTIPAKTILDRDQLLENFFGNKESVQKLLVRFIERTEAELAALPDLIAKEDWETARREAHTIKGSALNLAAQDLGQAAARLELDIKEEKREDIPSALEALQRAYKRFKEQAEQVAL</sequence>
<evidence type="ECO:0000259" key="14">
    <source>
        <dbReference type="PROSITE" id="PS50109"/>
    </source>
</evidence>
<proteinExistence type="predicted"/>
<dbReference type="EC" id="2.7.13.3" evidence="2"/>
<dbReference type="InterPro" id="IPR008207">
    <property type="entry name" value="Sig_transdc_His_kin_Hpt_dom"/>
</dbReference>
<dbReference type="Pfam" id="PF01627">
    <property type="entry name" value="Hpt"/>
    <property type="match status" value="1"/>
</dbReference>
<feature type="region of interest" description="Disordered" evidence="13">
    <location>
        <begin position="525"/>
        <end position="568"/>
    </location>
</feature>
<dbReference type="GO" id="GO:0005524">
    <property type="term" value="F:ATP binding"/>
    <property type="evidence" value="ECO:0007669"/>
    <property type="project" value="UniProtKB-KW"/>
</dbReference>
<dbReference type="InterPro" id="IPR035965">
    <property type="entry name" value="PAS-like_dom_sf"/>
</dbReference>